<protein>
    <submittedName>
        <fullName evidence="1">Uncharacterized protein</fullName>
    </submittedName>
</protein>
<accession>A0ABS8WTX5</accession>
<name>A0ABS8WTX5_DATST</name>
<sequence>MRRKGDRGGGERVSEGFPVKRRRLHVVSGVGDYGFSGVAPVFIVGTAVIETEQSDAASGVFGGFRLLGFGVLVSGDSWGAHQVYGGSRKWWLRWSVRGERRWLHRCVGKREMGMAGAHLAVTCRSERRSEEG</sequence>
<evidence type="ECO:0000313" key="2">
    <source>
        <dbReference type="Proteomes" id="UP000823775"/>
    </source>
</evidence>
<keyword evidence="2" id="KW-1185">Reference proteome</keyword>
<reference evidence="1 2" key="1">
    <citation type="journal article" date="2021" name="BMC Genomics">
        <title>Datura genome reveals duplications of psychoactive alkaloid biosynthetic genes and high mutation rate following tissue culture.</title>
        <authorList>
            <person name="Rajewski A."/>
            <person name="Carter-House D."/>
            <person name="Stajich J."/>
            <person name="Litt A."/>
        </authorList>
    </citation>
    <scope>NUCLEOTIDE SEQUENCE [LARGE SCALE GENOMIC DNA]</scope>
    <source>
        <strain evidence="1">AR-01</strain>
    </source>
</reference>
<dbReference type="Proteomes" id="UP000823775">
    <property type="component" value="Unassembled WGS sequence"/>
</dbReference>
<organism evidence="1 2">
    <name type="scientific">Datura stramonium</name>
    <name type="common">Jimsonweed</name>
    <name type="synonym">Common thornapple</name>
    <dbReference type="NCBI Taxonomy" id="4076"/>
    <lineage>
        <taxon>Eukaryota</taxon>
        <taxon>Viridiplantae</taxon>
        <taxon>Streptophyta</taxon>
        <taxon>Embryophyta</taxon>
        <taxon>Tracheophyta</taxon>
        <taxon>Spermatophyta</taxon>
        <taxon>Magnoliopsida</taxon>
        <taxon>eudicotyledons</taxon>
        <taxon>Gunneridae</taxon>
        <taxon>Pentapetalae</taxon>
        <taxon>asterids</taxon>
        <taxon>lamiids</taxon>
        <taxon>Solanales</taxon>
        <taxon>Solanaceae</taxon>
        <taxon>Solanoideae</taxon>
        <taxon>Datureae</taxon>
        <taxon>Datura</taxon>
    </lineage>
</organism>
<gene>
    <name evidence="1" type="ORF">HAX54_002370</name>
</gene>
<evidence type="ECO:0000313" key="1">
    <source>
        <dbReference type="EMBL" id="MCE3215430.1"/>
    </source>
</evidence>
<proteinExistence type="predicted"/>
<dbReference type="EMBL" id="JACEIK010011062">
    <property type="protein sequence ID" value="MCE3215430.1"/>
    <property type="molecule type" value="Genomic_DNA"/>
</dbReference>
<comment type="caution">
    <text evidence="1">The sequence shown here is derived from an EMBL/GenBank/DDBJ whole genome shotgun (WGS) entry which is preliminary data.</text>
</comment>